<keyword evidence="4 6" id="KW-0378">Hydrolase</keyword>
<dbReference type="InterPro" id="IPR001607">
    <property type="entry name" value="Znf_UBP"/>
</dbReference>
<dbReference type="EMBL" id="MCFK01004198">
    <property type="protein sequence ID" value="RKF61466.1"/>
    <property type="molecule type" value="Genomic_DNA"/>
</dbReference>
<comment type="similarity">
    <text evidence="4">Belongs to the peptidase C19 family.</text>
</comment>
<evidence type="ECO:0000256" key="1">
    <source>
        <dbReference type="ARBA" id="ARBA00022723"/>
    </source>
</evidence>
<dbReference type="InterPro" id="IPR038765">
    <property type="entry name" value="Papain-like_cys_pep_sf"/>
</dbReference>
<dbReference type="Proteomes" id="UP000286134">
    <property type="component" value="Unassembled WGS sequence"/>
</dbReference>
<dbReference type="OrthoDB" id="289038at2759"/>
<dbReference type="InterPro" id="IPR013083">
    <property type="entry name" value="Znf_RING/FYVE/PHD"/>
</dbReference>
<dbReference type="GO" id="GO:0005634">
    <property type="term" value="C:nucleus"/>
    <property type="evidence" value="ECO:0007669"/>
    <property type="project" value="TreeGrafter"/>
</dbReference>
<keyword evidence="1" id="KW-0479">Metal-binding</keyword>
<dbReference type="GO" id="GO:0008270">
    <property type="term" value="F:zinc ion binding"/>
    <property type="evidence" value="ECO:0007669"/>
    <property type="project" value="UniProtKB-KW"/>
</dbReference>
<keyword evidence="3" id="KW-0862">Zinc</keyword>
<dbReference type="SUPFAM" id="SSF57850">
    <property type="entry name" value="RING/U-box"/>
    <property type="match status" value="1"/>
</dbReference>
<dbReference type="AlphaFoldDB" id="A0A420HVN0"/>
<dbReference type="Pfam" id="PF02148">
    <property type="entry name" value="zf-UBP"/>
    <property type="match status" value="1"/>
</dbReference>
<organism evidence="6 7">
    <name type="scientific">Erysiphe neolycopersici</name>
    <dbReference type="NCBI Taxonomy" id="212602"/>
    <lineage>
        <taxon>Eukaryota</taxon>
        <taxon>Fungi</taxon>
        <taxon>Dikarya</taxon>
        <taxon>Ascomycota</taxon>
        <taxon>Pezizomycotina</taxon>
        <taxon>Leotiomycetes</taxon>
        <taxon>Erysiphales</taxon>
        <taxon>Erysiphaceae</taxon>
        <taxon>Erysiphe</taxon>
    </lineage>
</organism>
<feature type="domain" description="USP" evidence="5">
    <location>
        <begin position="206"/>
        <end position="537"/>
    </location>
</feature>
<reference evidence="6 7" key="1">
    <citation type="journal article" date="2018" name="BMC Genomics">
        <title>Comparative genome analyses reveal sequence features reflecting distinct modes of host-adaptation between dicot and monocot powdery mildew.</title>
        <authorList>
            <person name="Wu Y."/>
            <person name="Ma X."/>
            <person name="Pan Z."/>
            <person name="Kale S.D."/>
            <person name="Song Y."/>
            <person name="King H."/>
            <person name="Zhang Q."/>
            <person name="Presley C."/>
            <person name="Deng X."/>
            <person name="Wei C.I."/>
            <person name="Xiao S."/>
        </authorList>
    </citation>
    <scope>NUCLEOTIDE SEQUENCE [LARGE SCALE GENOMIC DNA]</scope>
    <source>
        <strain evidence="6">UMSG2</strain>
    </source>
</reference>
<sequence>MTSGRPVTPGSSTFLNKIKPPQAGVPLFGCSKFYHLLKSCLVSLVKLTTSCYIVHLQRLLTKDAVSGDKFLGKYKDCLCCLADGNPAIPQTTQTTNGLPLVTLTPNFLCIQCNTIVTEKNRKYHSDETSHRCYVESRTGAVYCQACNDFVLDPTLEEMRVFKFGTGKFHGNVKRKYDEALTETAQEDLKIISANTIEASCRVSGIRGIYNMGSTCYINVILQCIVNNPLLRNWYLGCNHQSSDCPVKACMSCSIDIMFQEFYSPDATSGFCAAQVLACFWLSKRKAYEELASNNEQDAHEFLTFLAEELHEINSGSRESNQEIAVSKKLMTTSGDGSCNCIIHQTFYGKAQSVIICQKCHRSKKSVQAFMDVSLAIDELSKDQVTGKPLTLQSRLEEEFKKPEVCDYHCECGSNKARKVTSIMNLPNVLCIQFKRFKQTSSGALKLSTTIFFPLKLEMLPFTQHFSDCNTRNSSMARECIYELQSVVEHVGELKKGHYVSYSRVGNQWFKFNDHKVTLASKSEVLNAEAYMLFYVIQSLA</sequence>
<dbReference type="PANTHER" id="PTHR24006:SF937">
    <property type="entry name" value="UBIQUITIN CARBOXYL-TERMINAL HYDROLASE"/>
    <property type="match status" value="1"/>
</dbReference>
<dbReference type="Gene3D" id="3.30.40.10">
    <property type="entry name" value="Zinc/RING finger domain, C3HC4 (zinc finger)"/>
    <property type="match status" value="1"/>
</dbReference>
<dbReference type="EC" id="3.4.19.12" evidence="4"/>
<dbReference type="STRING" id="212602.A0A420HVN0"/>
<evidence type="ECO:0000259" key="5">
    <source>
        <dbReference type="PROSITE" id="PS50235"/>
    </source>
</evidence>
<dbReference type="PANTHER" id="PTHR24006">
    <property type="entry name" value="UBIQUITIN CARBOXYL-TERMINAL HYDROLASE"/>
    <property type="match status" value="1"/>
</dbReference>
<accession>A0A420HVN0</accession>
<keyword evidence="4" id="KW-0788">Thiol protease</keyword>
<dbReference type="Gene3D" id="3.90.70.10">
    <property type="entry name" value="Cysteine proteinases"/>
    <property type="match status" value="1"/>
</dbReference>
<keyword evidence="2" id="KW-0863">Zinc-finger</keyword>
<proteinExistence type="inferred from homology"/>
<evidence type="ECO:0000256" key="2">
    <source>
        <dbReference type="ARBA" id="ARBA00022771"/>
    </source>
</evidence>
<keyword evidence="7" id="KW-1185">Reference proteome</keyword>
<dbReference type="GO" id="GO:0006508">
    <property type="term" value="P:proteolysis"/>
    <property type="evidence" value="ECO:0007669"/>
    <property type="project" value="UniProtKB-KW"/>
</dbReference>
<dbReference type="GO" id="GO:0004843">
    <property type="term" value="F:cysteine-type deubiquitinase activity"/>
    <property type="evidence" value="ECO:0007669"/>
    <property type="project" value="UniProtKB-UniRule"/>
</dbReference>
<protein>
    <recommendedName>
        <fullName evidence="4">Ubiquitin carboxyl-terminal hydrolase</fullName>
        <ecNumber evidence="4">3.4.19.12</ecNumber>
    </recommendedName>
</protein>
<comment type="caution">
    <text evidence="6">The sequence shown here is derived from an EMBL/GenBank/DDBJ whole genome shotgun (WGS) entry which is preliminary data.</text>
</comment>
<dbReference type="GO" id="GO:0005829">
    <property type="term" value="C:cytosol"/>
    <property type="evidence" value="ECO:0007669"/>
    <property type="project" value="TreeGrafter"/>
</dbReference>
<dbReference type="Pfam" id="PF00443">
    <property type="entry name" value="UCH"/>
    <property type="match status" value="1"/>
</dbReference>
<dbReference type="PROSITE" id="PS50235">
    <property type="entry name" value="USP_3"/>
    <property type="match status" value="1"/>
</dbReference>
<dbReference type="InterPro" id="IPR028889">
    <property type="entry name" value="USP"/>
</dbReference>
<evidence type="ECO:0000313" key="7">
    <source>
        <dbReference type="Proteomes" id="UP000286134"/>
    </source>
</evidence>
<dbReference type="PROSITE" id="PS00972">
    <property type="entry name" value="USP_1"/>
    <property type="match status" value="1"/>
</dbReference>
<dbReference type="GO" id="GO:0016579">
    <property type="term" value="P:protein deubiquitination"/>
    <property type="evidence" value="ECO:0007669"/>
    <property type="project" value="InterPro"/>
</dbReference>
<dbReference type="SUPFAM" id="SSF54001">
    <property type="entry name" value="Cysteine proteinases"/>
    <property type="match status" value="1"/>
</dbReference>
<evidence type="ECO:0000256" key="4">
    <source>
        <dbReference type="RuleBase" id="RU366025"/>
    </source>
</evidence>
<dbReference type="InterPro" id="IPR001394">
    <property type="entry name" value="Peptidase_C19_UCH"/>
</dbReference>
<keyword evidence="4" id="KW-0833">Ubl conjugation pathway</keyword>
<dbReference type="InterPro" id="IPR050164">
    <property type="entry name" value="Peptidase_C19"/>
</dbReference>
<dbReference type="PROSITE" id="PS00973">
    <property type="entry name" value="USP_2"/>
    <property type="match status" value="1"/>
</dbReference>
<gene>
    <name evidence="6" type="ORF">OnM2_041031</name>
</gene>
<name>A0A420HVN0_9PEZI</name>
<keyword evidence="4" id="KW-0645">Protease</keyword>
<evidence type="ECO:0000256" key="3">
    <source>
        <dbReference type="ARBA" id="ARBA00022833"/>
    </source>
</evidence>
<comment type="catalytic activity">
    <reaction evidence="4">
        <text>Thiol-dependent hydrolysis of ester, thioester, amide, peptide and isopeptide bonds formed by the C-terminal Gly of ubiquitin (a 76-residue protein attached to proteins as an intracellular targeting signal).</text>
        <dbReference type="EC" id="3.4.19.12"/>
    </reaction>
</comment>
<evidence type="ECO:0000313" key="6">
    <source>
        <dbReference type="EMBL" id="RKF61466.1"/>
    </source>
</evidence>
<dbReference type="InterPro" id="IPR018200">
    <property type="entry name" value="USP_CS"/>
</dbReference>